<dbReference type="Proteomes" id="UP000182658">
    <property type="component" value="Unassembled WGS sequence"/>
</dbReference>
<protein>
    <submittedName>
        <fullName evidence="2">Uncharacterized protein</fullName>
    </submittedName>
</protein>
<accession>A0A1J7J4Q0</accession>
<sequence length="146" mass="15528">MARTFENPGATSATAQAPQPGSPTAPTAVPDDTKAPQRPPSGTLHQPSGSCFHLVSHDILLGTVDMDVETQMRNRTGLVPVLVISRRAAFASIKAQGVIGVATEAPKWQMFLWFGPTINTTVVRASSAREIGPKRQTIGSAEVVRR</sequence>
<dbReference type="InParanoid" id="A0A1J7J4Q0"/>
<proteinExistence type="predicted"/>
<organism evidence="2 3">
    <name type="scientific">Coniochaeta ligniaria NRRL 30616</name>
    <dbReference type="NCBI Taxonomy" id="1408157"/>
    <lineage>
        <taxon>Eukaryota</taxon>
        <taxon>Fungi</taxon>
        <taxon>Dikarya</taxon>
        <taxon>Ascomycota</taxon>
        <taxon>Pezizomycotina</taxon>
        <taxon>Sordariomycetes</taxon>
        <taxon>Sordariomycetidae</taxon>
        <taxon>Coniochaetales</taxon>
        <taxon>Coniochaetaceae</taxon>
        <taxon>Coniochaeta</taxon>
    </lineage>
</organism>
<evidence type="ECO:0000256" key="1">
    <source>
        <dbReference type="SAM" id="MobiDB-lite"/>
    </source>
</evidence>
<name>A0A1J7J4Q0_9PEZI</name>
<gene>
    <name evidence="2" type="ORF">CONLIGDRAFT_685749</name>
</gene>
<feature type="compositionally biased region" description="Polar residues" evidence="1">
    <location>
        <begin position="9"/>
        <end position="25"/>
    </location>
</feature>
<evidence type="ECO:0000313" key="2">
    <source>
        <dbReference type="EMBL" id="OIW24124.1"/>
    </source>
</evidence>
<dbReference type="EMBL" id="KV875104">
    <property type="protein sequence ID" value="OIW24124.1"/>
    <property type="molecule type" value="Genomic_DNA"/>
</dbReference>
<evidence type="ECO:0000313" key="3">
    <source>
        <dbReference type="Proteomes" id="UP000182658"/>
    </source>
</evidence>
<keyword evidence="3" id="KW-1185">Reference proteome</keyword>
<dbReference type="AlphaFoldDB" id="A0A1J7J4Q0"/>
<reference evidence="2 3" key="1">
    <citation type="submission" date="2016-10" db="EMBL/GenBank/DDBJ databases">
        <title>Draft genome sequence of Coniochaeta ligniaria NRRL30616, a lignocellulolytic fungus for bioabatement of inhibitors in plant biomass hydrolysates.</title>
        <authorList>
            <consortium name="DOE Joint Genome Institute"/>
            <person name="Jimenez D.J."/>
            <person name="Hector R.E."/>
            <person name="Riley R."/>
            <person name="Sun H."/>
            <person name="Grigoriev I.V."/>
            <person name="Van Elsas J.D."/>
            <person name="Nichols N.N."/>
        </authorList>
    </citation>
    <scope>NUCLEOTIDE SEQUENCE [LARGE SCALE GENOMIC DNA]</scope>
    <source>
        <strain evidence="2 3">NRRL 30616</strain>
    </source>
</reference>
<feature type="region of interest" description="Disordered" evidence="1">
    <location>
        <begin position="1"/>
        <end position="48"/>
    </location>
</feature>